<dbReference type="STRING" id="860235.AOZ06_20085"/>
<gene>
    <name evidence="1" type="ORF">AOZ06_20085</name>
</gene>
<dbReference type="KEGG" id="kphy:AOZ06_20085"/>
<dbReference type="InterPro" id="IPR029068">
    <property type="entry name" value="Glyas_Bleomycin-R_OHBP_Dase"/>
</dbReference>
<reference evidence="1 2" key="1">
    <citation type="submission" date="2015-07" db="EMBL/GenBank/DDBJ databases">
        <title>Genome sequencing of Kibdelosporangium phytohabitans.</title>
        <authorList>
            <person name="Qin S."/>
            <person name="Xing K."/>
        </authorList>
    </citation>
    <scope>NUCLEOTIDE SEQUENCE [LARGE SCALE GENOMIC DNA]</scope>
    <source>
        <strain evidence="1 2">KLBMP1111</strain>
    </source>
</reference>
<organism evidence="1 2">
    <name type="scientific">Kibdelosporangium phytohabitans</name>
    <dbReference type="NCBI Taxonomy" id="860235"/>
    <lineage>
        <taxon>Bacteria</taxon>
        <taxon>Bacillati</taxon>
        <taxon>Actinomycetota</taxon>
        <taxon>Actinomycetes</taxon>
        <taxon>Pseudonocardiales</taxon>
        <taxon>Pseudonocardiaceae</taxon>
        <taxon>Kibdelosporangium</taxon>
    </lineage>
</organism>
<name>A0A0N9HZH4_9PSEU</name>
<dbReference type="AlphaFoldDB" id="A0A0N9HZH4"/>
<dbReference type="PANTHER" id="PTHR39175:SF1">
    <property type="entry name" value="FAMILY PROTEIN, PUTATIVE (AFU_ORTHOLOGUE AFUA_3G15060)-RELATED"/>
    <property type="match status" value="1"/>
</dbReference>
<keyword evidence="2" id="KW-1185">Reference proteome</keyword>
<dbReference type="Gene3D" id="3.10.180.10">
    <property type="entry name" value="2,3-Dihydroxybiphenyl 1,2-Dioxygenase, domain 1"/>
    <property type="match status" value="1"/>
</dbReference>
<dbReference type="EMBL" id="CP012752">
    <property type="protein sequence ID" value="ALG08906.1"/>
    <property type="molecule type" value="Genomic_DNA"/>
</dbReference>
<dbReference type="OrthoDB" id="9813630at2"/>
<dbReference type="PANTHER" id="PTHR39175">
    <property type="entry name" value="FAMILY PROTEIN, PUTATIVE (AFU_ORTHOLOGUE AFUA_3G15060)-RELATED"/>
    <property type="match status" value="1"/>
</dbReference>
<dbReference type="SUPFAM" id="SSF54593">
    <property type="entry name" value="Glyoxalase/Bleomycin resistance protein/Dihydroxybiphenyl dioxygenase"/>
    <property type="match status" value="1"/>
</dbReference>
<dbReference type="Proteomes" id="UP000063699">
    <property type="component" value="Chromosome"/>
</dbReference>
<evidence type="ECO:0000313" key="2">
    <source>
        <dbReference type="Proteomes" id="UP000063699"/>
    </source>
</evidence>
<protein>
    <submittedName>
        <fullName evidence="1">Glyoxalase</fullName>
    </submittedName>
</protein>
<proteinExistence type="predicted"/>
<sequence length="120" mass="13152">MIHHVQVACPADSEDRLRAFYHGVLGWPELPKPPLLAARGGCWFQVPGGGELHAGVEADFRPARKAHPAFVVDLDVVVAALDRAGCEVVRADPAQIPGRRRLHTYDAVGNRIEFIHHDGH</sequence>
<dbReference type="RefSeq" id="WP_054290812.1">
    <property type="nucleotide sequence ID" value="NZ_CP012752.1"/>
</dbReference>
<evidence type="ECO:0000313" key="1">
    <source>
        <dbReference type="EMBL" id="ALG08906.1"/>
    </source>
</evidence>
<accession>A0A0N9HZH4</accession>